<evidence type="ECO:0000313" key="2">
    <source>
        <dbReference type="Proteomes" id="UP000194127"/>
    </source>
</evidence>
<sequence>MCDEAILTSNFVDTVFYKQYLRSTDKAHPYYLEGIPKSVCSVNATTSHSFTLSIKIVKLNVHFLRYTSLEPLTGLTMAPHKLECKPLDKTHVARVSISPPLTSTNDVLNEDVLLMIVSYLAAPDIHFLSATSRQLSYVARPRVLAKLVIKRFHEFDKAYELYMSDGPGRLEYLRELKTWLGDRFVKRIAVSFADLLEKAPNLQHIVLNNAETWL</sequence>
<accession>A0A1X6N1J7</accession>
<dbReference type="SUPFAM" id="SSF81383">
    <property type="entry name" value="F-box domain"/>
    <property type="match status" value="1"/>
</dbReference>
<evidence type="ECO:0000313" key="1">
    <source>
        <dbReference type="EMBL" id="OSX62501.1"/>
    </source>
</evidence>
<protein>
    <recommendedName>
        <fullName evidence="3">F-box domain-containing protein</fullName>
    </recommendedName>
</protein>
<dbReference type="RefSeq" id="XP_024339295.1">
    <property type="nucleotide sequence ID" value="XM_024485415.1"/>
</dbReference>
<dbReference type="InterPro" id="IPR036047">
    <property type="entry name" value="F-box-like_dom_sf"/>
</dbReference>
<gene>
    <name evidence="1" type="ORF">POSPLADRAFT_1142389</name>
</gene>
<dbReference type="OrthoDB" id="10270700at2759"/>
<dbReference type="EMBL" id="KZ110597">
    <property type="protein sequence ID" value="OSX62501.1"/>
    <property type="molecule type" value="Genomic_DNA"/>
</dbReference>
<proteinExistence type="predicted"/>
<name>A0A1X6N1J7_9APHY</name>
<organism evidence="1 2">
    <name type="scientific">Postia placenta MAD-698-R-SB12</name>
    <dbReference type="NCBI Taxonomy" id="670580"/>
    <lineage>
        <taxon>Eukaryota</taxon>
        <taxon>Fungi</taxon>
        <taxon>Dikarya</taxon>
        <taxon>Basidiomycota</taxon>
        <taxon>Agaricomycotina</taxon>
        <taxon>Agaricomycetes</taxon>
        <taxon>Polyporales</taxon>
        <taxon>Adustoporiaceae</taxon>
        <taxon>Rhodonia</taxon>
    </lineage>
</organism>
<dbReference type="CDD" id="cd09917">
    <property type="entry name" value="F-box_SF"/>
    <property type="match status" value="1"/>
</dbReference>
<keyword evidence="2" id="KW-1185">Reference proteome</keyword>
<dbReference type="AlphaFoldDB" id="A0A1X6N1J7"/>
<evidence type="ECO:0008006" key="3">
    <source>
        <dbReference type="Google" id="ProtNLM"/>
    </source>
</evidence>
<dbReference type="GeneID" id="36330364"/>
<reference evidence="1 2" key="1">
    <citation type="submission" date="2017-04" db="EMBL/GenBank/DDBJ databases">
        <title>Genome Sequence of the Model Brown-Rot Fungus Postia placenta SB12.</title>
        <authorList>
            <consortium name="DOE Joint Genome Institute"/>
            <person name="Gaskell J."/>
            <person name="Kersten P."/>
            <person name="Larrondo L.F."/>
            <person name="Canessa P."/>
            <person name="Martinez D."/>
            <person name="Hibbett D."/>
            <person name="Schmoll M."/>
            <person name="Kubicek C.P."/>
            <person name="Martinez A.T."/>
            <person name="Yadav J."/>
            <person name="Master E."/>
            <person name="Magnuson J.K."/>
            <person name="James T."/>
            <person name="Yaver D."/>
            <person name="Berka R."/>
            <person name="Labutti K."/>
            <person name="Lipzen A."/>
            <person name="Aerts A."/>
            <person name="Barry K."/>
            <person name="Henrissat B."/>
            <person name="Blanchette R."/>
            <person name="Grigoriev I."/>
            <person name="Cullen D."/>
        </authorList>
    </citation>
    <scope>NUCLEOTIDE SEQUENCE [LARGE SCALE GENOMIC DNA]</scope>
    <source>
        <strain evidence="1 2">MAD-698-R-SB12</strain>
    </source>
</reference>
<dbReference type="Proteomes" id="UP000194127">
    <property type="component" value="Unassembled WGS sequence"/>
</dbReference>